<name>A0A6M2DM61_XENCH</name>
<feature type="compositionally biased region" description="Basic and acidic residues" evidence="11">
    <location>
        <begin position="303"/>
        <end position="321"/>
    </location>
</feature>
<dbReference type="PROSITE" id="PS50304">
    <property type="entry name" value="TUDOR"/>
    <property type="match status" value="1"/>
</dbReference>
<keyword evidence="6" id="KW-0508">mRNA splicing</keyword>
<reference evidence="13" key="1">
    <citation type="submission" date="2020-03" db="EMBL/GenBank/DDBJ databases">
        <title>Transcriptomic Profiling of the Digestive Tract of the Rat Flea, Xenopsylla cheopis, Following Blood Feeding and Infection with Yersinia pestis.</title>
        <authorList>
            <person name="Bland D.M."/>
            <person name="Martens C.A."/>
            <person name="Virtaneva K."/>
            <person name="Kanakabandi K."/>
            <person name="Long D."/>
            <person name="Rosenke R."/>
            <person name="Saturday G.A."/>
            <person name="Hoyt F.H."/>
            <person name="Bruno D.P."/>
            <person name="Ribeiro J.M.C."/>
            <person name="Hinnebusch J."/>
        </authorList>
    </citation>
    <scope>NUCLEOTIDE SEQUENCE</scope>
</reference>
<evidence type="ECO:0000256" key="11">
    <source>
        <dbReference type="SAM" id="MobiDB-lite"/>
    </source>
</evidence>
<evidence type="ECO:0000313" key="13">
    <source>
        <dbReference type="EMBL" id="NOV46098.1"/>
    </source>
</evidence>
<feature type="domain" description="Tudor" evidence="12">
    <location>
        <begin position="528"/>
        <end position="586"/>
    </location>
</feature>
<evidence type="ECO:0000256" key="9">
    <source>
        <dbReference type="ARBA" id="ARBA00041083"/>
    </source>
</evidence>
<comment type="similarity">
    <text evidence="3">Belongs to the SMN family.</text>
</comment>
<dbReference type="SMART" id="SM01161">
    <property type="entry name" value="DUF1767"/>
    <property type="match status" value="1"/>
</dbReference>
<dbReference type="GO" id="GO:0015030">
    <property type="term" value="C:Cajal body"/>
    <property type="evidence" value="ECO:0007669"/>
    <property type="project" value="UniProtKB-SubCell"/>
</dbReference>
<dbReference type="GO" id="GO:0006397">
    <property type="term" value="P:mRNA processing"/>
    <property type="evidence" value="ECO:0007669"/>
    <property type="project" value="UniProtKB-KW"/>
</dbReference>
<evidence type="ECO:0000256" key="4">
    <source>
        <dbReference type="ARBA" id="ARBA00022664"/>
    </source>
</evidence>
<feature type="region of interest" description="Disordered" evidence="11">
    <location>
        <begin position="290"/>
        <end position="326"/>
    </location>
</feature>
<keyword evidence="5" id="KW-0747">Spliceosome</keyword>
<evidence type="ECO:0000259" key="12">
    <source>
        <dbReference type="PROSITE" id="PS50304"/>
    </source>
</evidence>
<dbReference type="AlphaFoldDB" id="A0A6M2DM61"/>
<comment type="function">
    <text evidence="8">Involved in spliceosome assembly.</text>
</comment>
<dbReference type="Gene3D" id="2.40.50.770">
    <property type="entry name" value="RecQ-mediated genome instability protein Rmi1, C-terminal domain"/>
    <property type="match status" value="1"/>
</dbReference>
<feature type="region of interest" description="Disordered" evidence="11">
    <location>
        <begin position="385"/>
        <end position="405"/>
    </location>
</feature>
<feature type="region of interest" description="Disordered" evidence="11">
    <location>
        <begin position="597"/>
        <end position="659"/>
    </location>
</feature>
<evidence type="ECO:0000256" key="2">
    <source>
        <dbReference type="ARBA" id="ARBA00004408"/>
    </source>
</evidence>
<keyword evidence="7" id="KW-0539">Nucleus</keyword>
<dbReference type="Gene3D" id="2.30.30.140">
    <property type="match status" value="1"/>
</dbReference>
<dbReference type="GO" id="GO:0008380">
    <property type="term" value="P:RNA splicing"/>
    <property type="evidence" value="ECO:0007669"/>
    <property type="project" value="UniProtKB-KW"/>
</dbReference>
<dbReference type="Pfam" id="PF06003">
    <property type="entry name" value="SMN_Tudor"/>
    <property type="match status" value="1"/>
</dbReference>
<protein>
    <recommendedName>
        <fullName evidence="9">Survival of motor neuron-related-splicing factor 30</fullName>
    </recommendedName>
    <alternativeName>
        <fullName evidence="10">Survival motor neuron domain-containing protein 1</fullName>
    </alternativeName>
</protein>
<dbReference type="PANTHER" id="PTHR13681:SF24">
    <property type="entry name" value="TUDOR DOMAIN-CONTAINING PROTEIN 3"/>
    <property type="match status" value="1"/>
</dbReference>
<sequence length="659" mass="76053">MDINKKLKEKGWFLSDDGVEILIQYANSNDLNILTKKALEIDLKKIGNGSFISEISKTKNDYINGNVILQLTKLKNVAAPKIDQNSTRSPRLLKLTLTDGKESFCALEMKHIRGLSLNTPPGTKIYLKNCQLKLLHNYILLNPENTDVLGGKVASLYEKWEQEQKLANYARGTRARTGSSEFGCPPPWVPFDKNIIDSENIEHKVTDVSKSIEPKAQNATAEFDMQRQENIKQALLANQNNPKKSFGGGKKKLVDVNVQKIMDKGFSQYEAENALKFSKQNVDRALKKLQFSTSQDQNTPRSGKFEKYKEPFHKNDQKEGKPSTGKISLSDFLEEKLLAKTNNEETKKSDQAFSLSRSNDIKENNLMVKPAYRKGNLNQNTLSESNKYEKKSQIKPTHDFNNFNNQSYDQRTKFENRNSTSNFNSHLVNRFERLEISNNFQNYKDTNQSQNKQKPYENKIHNKYEQSSNSYSDKMFNNKANHYQNFLPNHVSHLSESPKNECSTRIFHNKSNTSGNNSSRKYEPKERNWCVGDRCLAKYWEDQKFYDAEITGLSKNTCVVRFLEYGNFEEINKFDCLPVKNNNDSYHKKSYDNSYKPKAAKVDKDHADASHSESHKSENQDKQDMIRKTGNNFSSETQNRRNRPIRNIQSYYVPPAQRN</sequence>
<dbReference type="GO" id="GO:0005681">
    <property type="term" value="C:spliceosomal complex"/>
    <property type="evidence" value="ECO:0007669"/>
    <property type="project" value="UniProtKB-KW"/>
</dbReference>
<dbReference type="GO" id="GO:0003723">
    <property type="term" value="F:RNA binding"/>
    <property type="evidence" value="ECO:0007669"/>
    <property type="project" value="InterPro"/>
</dbReference>
<evidence type="ECO:0000256" key="5">
    <source>
        <dbReference type="ARBA" id="ARBA00022728"/>
    </source>
</evidence>
<evidence type="ECO:0000256" key="7">
    <source>
        <dbReference type="ARBA" id="ARBA00023242"/>
    </source>
</evidence>
<dbReference type="Pfam" id="PF08585">
    <property type="entry name" value="RMI1_N_C"/>
    <property type="match status" value="1"/>
</dbReference>
<accession>A0A6M2DM61</accession>
<evidence type="ECO:0000256" key="1">
    <source>
        <dbReference type="ARBA" id="ARBA00004324"/>
    </source>
</evidence>
<keyword evidence="4" id="KW-0507">mRNA processing</keyword>
<evidence type="ECO:0000256" key="8">
    <source>
        <dbReference type="ARBA" id="ARBA00037618"/>
    </source>
</evidence>
<dbReference type="EMBL" id="GIIL01002372">
    <property type="protein sequence ID" value="NOV46098.1"/>
    <property type="molecule type" value="Transcribed_RNA"/>
</dbReference>
<dbReference type="GO" id="GO:0016607">
    <property type="term" value="C:nuclear speck"/>
    <property type="evidence" value="ECO:0007669"/>
    <property type="project" value="UniProtKB-SubCell"/>
</dbReference>
<dbReference type="SMART" id="SM00333">
    <property type="entry name" value="TUDOR"/>
    <property type="match status" value="1"/>
</dbReference>
<feature type="compositionally biased region" description="Polar residues" evidence="11">
    <location>
        <begin position="290"/>
        <end position="301"/>
    </location>
</feature>
<organism evidence="13">
    <name type="scientific">Xenopsylla cheopis</name>
    <name type="common">Oriental rat flea</name>
    <name type="synonym">Pulex cheopis</name>
    <dbReference type="NCBI Taxonomy" id="163159"/>
    <lineage>
        <taxon>Eukaryota</taxon>
        <taxon>Metazoa</taxon>
        <taxon>Ecdysozoa</taxon>
        <taxon>Arthropoda</taxon>
        <taxon>Hexapoda</taxon>
        <taxon>Insecta</taxon>
        <taxon>Pterygota</taxon>
        <taxon>Neoptera</taxon>
        <taxon>Endopterygota</taxon>
        <taxon>Siphonaptera</taxon>
        <taxon>Pulicidae</taxon>
        <taxon>Xenopsyllinae</taxon>
        <taxon>Xenopsylla</taxon>
    </lineage>
</organism>
<evidence type="ECO:0000256" key="3">
    <source>
        <dbReference type="ARBA" id="ARBA00005371"/>
    </source>
</evidence>
<feature type="compositionally biased region" description="Basic and acidic residues" evidence="11">
    <location>
        <begin position="600"/>
        <end position="627"/>
    </location>
</feature>
<dbReference type="InterPro" id="IPR010304">
    <property type="entry name" value="SMN_Tudor"/>
</dbReference>
<evidence type="ECO:0000256" key="6">
    <source>
        <dbReference type="ARBA" id="ARBA00023187"/>
    </source>
</evidence>
<dbReference type="SUPFAM" id="SSF63748">
    <property type="entry name" value="Tudor/PWWP/MBT"/>
    <property type="match status" value="1"/>
</dbReference>
<evidence type="ECO:0000256" key="10">
    <source>
        <dbReference type="ARBA" id="ARBA00042567"/>
    </source>
</evidence>
<proteinExistence type="inferred from homology"/>
<dbReference type="InterPro" id="IPR042470">
    <property type="entry name" value="RMI1_N_C_sf"/>
</dbReference>
<feature type="compositionally biased region" description="Basic and acidic residues" evidence="11">
    <location>
        <begin position="386"/>
        <end position="398"/>
    </location>
</feature>
<dbReference type="InterPro" id="IPR013894">
    <property type="entry name" value="RMI1_OB"/>
</dbReference>
<comment type="subcellular location">
    <subcellularLocation>
        <location evidence="1">Nucleus speckle</location>
    </subcellularLocation>
    <subcellularLocation>
        <location evidence="2">Nucleus</location>
        <location evidence="2">Cajal body</location>
    </subcellularLocation>
</comment>
<dbReference type="GO" id="GO:0005737">
    <property type="term" value="C:cytoplasm"/>
    <property type="evidence" value="ECO:0007669"/>
    <property type="project" value="InterPro"/>
</dbReference>
<dbReference type="InterPro" id="IPR002999">
    <property type="entry name" value="Tudor"/>
</dbReference>
<dbReference type="PANTHER" id="PTHR13681">
    <property type="entry name" value="SURVIVAL OF MOTOR NEURON-RELATED-SPLICING FACTOR 30-RELATED"/>
    <property type="match status" value="1"/>
</dbReference>